<name>A0A8U0HYF6_9EURY</name>
<dbReference type="InterPro" id="IPR006015">
    <property type="entry name" value="Universal_stress_UspA"/>
</dbReference>
<dbReference type="CDD" id="cd00293">
    <property type="entry name" value="USP-like"/>
    <property type="match status" value="1"/>
</dbReference>
<dbReference type="InterPro" id="IPR014729">
    <property type="entry name" value="Rossmann-like_a/b/a_fold"/>
</dbReference>
<reference evidence="3 4" key="1">
    <citation type="submission" date="2022-04" db="EMBL/GenBank/DDBJ databases">
        <title>Diverse halophilic archaea isolated from saline environments.</title>
        <authorList>
            <person name="Cui H.-L."/>
        </authorList>
    </citation>
    <scope>NUCLEOTIDE SEQUENCE [LARGE SCALE GENOMIC DNA]</scope>
    <source>
        <strain evidence="3 4">XZYJT49</strain>
    </source>
</reference>
<evidence type="ECO:0000313" key="3">
    <source>
        <dbReference type="EMBL" id="UPV75958.1"/>
    </source>
</evidence>
<dbReference type="EMBL" id="CP096659">
    <property type="protein sequence ID" value="UPV75958.1"/>
    <property type="molecule type" value="Genomic_DNA"/>
</dbReference>
<feature type="domain" description="UspA" evidence="2">
    <location>
        <begin position="1"/>
        <end position="138"/>
    </location>
</feature>
<dbReference type="Gene3D" id="3.40.50.620">
    <property type="entry name" value="HUPs"/>
    <property type="match status" value="1"/>
</dbReference>
<organism evidence="3 4">
    <name type="scientific">Halorussus limi</name>
    <dbReference type="NCBI Taxonomy" id="2938695"/>
    <lineage>
        <taxon>Archaea</taxon>
        <taxon>Methanobacteriati</taxon>
        <taxon>Methanobacteriota</taxon>
        <taxon>Stenosarchaea group</taxon>
        <taxon>Halobacteria</taxon>
        <taxon>Halobacteriales</taxon>
        <taxon>Haladaptataceae</taxon>
        <taxon>Halorussus</taxon>
    </lineage>
</organism>
<evidence type="ECO:0000313" key="4">
    <source>
        <dbReference type="Proteomes" id="UP000830729"/>
    </source>
</evidence>
<comment type="similarity">
    <text evidence="1">Belongs to the universal stress protein A family.</text>
</comment>
<proteinExistence type="inferred from homology"/>
<dbReference type="Proteomes" id="UP000830729">
    <property type="component" value="Chromosome"/>
</dbReference>
<dbReference type="RefSeq" id="WP_248651995.1">
    <property type="nucleotide sequence ID" value="NZ_CP096659.1"/>
</dbReference>
<protein>
    <submittedName>
        <fullName evidence="3">Universal stress protein</fullName>
    </submittedName>
</protein>
<evidence type="ECO:0000259" key="2">
    <source>
        <dbReference type="Pfam" id="PF00582"/>
    </source>
</evidence>
<dbReference type="SUPFAM" id="SSF52402">
    <property type="entry name" value="Adenine nucleotide alpha hydrolases-like"/>
    <property type="match status" value="1"/>
</dbReference>
<dbReference type="PRINTS" id="PR01438">
    <property type="entry name" value="UNVRSLSTRESS"/>
</dbReference>
<keyword evidence="4" id="KW-1185">Reference proteome</keyword>
<accession>A0A8U0HYF6</accession>
<dbReference type="PANTHER" id="PTHR46268">
    <property type="entry name" value="STRESS RESPONSE PROTEIN NHAX"/>
    <property type="match status" value="1"/>
</dbReference>
<dbReference type="AlphaFoldDB" id="A0A8U0HYF6"/>
<dbReference type="InterPro" id="IPR006016">
    <property type="entry name" value="UspA"/>
</dbReference>
<dbReference type="GeneID" id="72185099"/>
<dbReference type="PANTHER" id="PTHR46268:SF6">
    <property type="entry name" value="UNIVERSAL STRESS PROTEIN UP12"/>
    <property type="match status" value="1"/>
</dbReference>
<evidence type="ECO:0000256" key="1">
    <source>
        <dbReference type="ARBA" id="ARBA00008791"/>
    </source>
</evidence>
<sequence length="141" mass="15391">MYDRILLPTDGSRAAESAVSHAVSHAERYDAELYVLHVVDETETTSIVGHGDERQQAVEARVEDSMSSIVTEASQRGVSVTDDVEVGTPHRTILSYADERDIDLVVMSTHGRSGVDRVVMGSVTERVIRTGDVPVVAVQRE</sequence>
<gene>
    <name evidence="3" type="ORF">M0R89_07830</name>
</gene>
<dbReference type="Pfam" id="PF00582">
    <property type="entry name" value="Usp"/>
    <property type="match status" value="1"/>
</dbReference>
<dbReference type="KEGG" id="halx:M0R89_07830"/>